<evidence type="ECO:0000256" key="10">
    <source>
        <dbReference type="ARBA" id="ARBA00023224"/>
    </source>
</evidence>
<feature type="transmembrane region" description="Helical" evidence="13">
    <location>
        <begin position="241"/>
        <end position="262"/>
    </location>
</feature>
<feature type="transmembrane region" description="Helical" evidence="13">
    <location>
        <begin position="50"/>
        <end position="76"/>
    </location>
</feature>
<comment type="similarity">
    <text evidence="2 11">Belongs to the G-protein coupled receptor T2R family.</text>
</comment>
<feature type="transmembrane region" description="Helical" evidence="13">
    <location>
        <begin position="191"/>
        <end position="213"/>
    </location>
</feature>
<gene>
    <name evidence="15" type="primary">LOC140704181</name>
</gene>
<keyword evidence="9 12" id="KW-0675">Receptor</keyword>
<dbReference type="Pfam" id="PF05296">
    <property type="entry name" value="TAS2R"/>
    <property type="match status" value="1"/>
</dbReference>
<dbReference type="GeneID" id="140704181"/>
<evidence type="ECO:0000313" key="15">
    <source>
        <dbReference type="RefSeq" id="XP_072845005.1"/>
    </source>
</evidence>
<keyword evidence="4 12" id="KW-0716">Sensory transduction</keyword>
<evidence type="ECO:0000256" key="5">
    <source>
        <dbReference type="ARBA" id="ARBA00022692"/>
    </source>
</evidence>
<evidence type="ECO:0000256" key="4">
    <source>
        <dbReference type="ARBA" id="ARBA00022606"/>
    </source>
</evidence>
<feature type="transmembrane region" description="Helical" evidence="13">
    <location>
        <begin position="12"/>
        <end position="38"/>
    </location>
</feature>
<feature type="transmembrane region" description="Helical" evidence="13">
    <location>
        <begin position="88"/>
        <end position="113"/>
    </location>
</feature>
<keyword evidence="3 12" id="KW-0919">Taste</keyword>
<organism evidence="14 15">
    <name type="scientific">Pogona vitticeps</name>
    <name type="common">central bearded dragon</name>
    <dbReference type="NCBI Taxonomy" id="103695"/>
    <lineage>
        <taxon>Eukaryota</taxon>
        <taxon>Metazoa</taxon>
        <taxon>Chordata</taxon>
        <taxon>Craniata</taxon>
        <taxon>Vertebrata</taxon>
        <taxon>Euteleostomi</taxon>
        <taxon>Lepidosauria</taxon>
        <taxon>Squamata</taxon>
        <taxon>Bifurcata</taxon>
        <taxon>Unidentata</taxon>
        <taxon>Episquamata</taxon>
        <taxon>Toxicofera</taxon>
        <taxon>Iguania</taxon>
        <taxon>Acrodonta</taxon>
        <taxon>Agamidae</taxon>
        <taxon>Amphibolurinae</taxon>
        <taxon>Pogona</taxon>
    </lineage>
</organism>
<keyword evidence="6 13" id="KW-1133">Transmembrane helix</keyword>
<proteinExistence type="inferred from homology"/>
<feature type="transmembrane region" description="Helical" evidence="13">
    <location>
        <begin position="133"/>
        <end position="157"/>
    </location>
</feature>
<sequence length="312" mass="35891">MMVALTSSLDITFWTIMEIEVISSVLVNGFITFVNGCLWFQNRKMVLCDILLTALSTSRCLMQLTALVINVLYFISPENFFSSDQVDILFLVWFFFETVSRWCNTWLNVFYCVKITNFPNRLFLWLKTRISALTFKLLGMSIIVSMIFSVPSAISYYDQKKWCNRTGMQPLNASQSKVCKDRTIVFLPPELIVFSINFIMNLTASILLLISLWRHTRNLRKSGIGVKDLNTRIHVNVIKPLICYVVFYLIYFAGMIIYAGSIVNYGPIALSISNILLSLLPLSHSIILILTNPKLKNWIACLLNFKWVALQR</sequence>
<evidence type="ECO:0000256" key="2">
    <source>
        <dbReference type="ARBA" id="ARBA00007376"/>
    </source>
</evidence>
<dbReference type="RefSeq" id="XP_072845005.1">
    <property type="nucleotide sequence ID" value="XM_072988904.1"/>
</dbReference>
<dbReference type="Proteomes" id="UP001652642">
    <property type="component" value="Chromosome 2"/>
</dbReference>
<evidence type="ECO:0000313" key="14">
    <source>
        <dbReference type="Proteomes" id="UP001652642"/>
    </source>
</evidence>
<evidence type="ECO:0000256" key="1">
    <source>
        <dbReference type="ARBA" id="ARBA00004141"/>
    </source>
</evidence>
<evidence type="ECO:0000256" key="8">
    <source>
        <dbReference type="ARBA" id="ARBA00023136"/>
    </source>
</evidence>
<dbReference type="PANTHER" id="PTHR11394">
    <property type="entry name" value="TASTE RECEPTOR TYPE 2"/>
    <property type="match status" value="1"/>
</dbReference>
<comment type="subcellular location">
    <subcellularLocation>
        <location evidence="1 12">Membrane</location>
        <topology evidence="1 12">Multi-pass membrane protein</topology>
    </subcellularLocation>
</comment>
<accession>A0ABM5FHY1</accession>
<reference evidence="15" key="2">
    <citation type="submission" date="2025-08" db="UniProtKB">
        <authorList>
            <consortium name="RefSeq"/>
        </authorList>
    </citation>
    <scope>IDENTIFICATION</scope>
</reference>
<evidence type="ECO:0000256" key="12">
    <source>
        <dbReference type="RuleBase" id="RU004424"/>
    </source>
</evidence>
<dbReference type="InterPro" id="IPR007960">
    <property type="entry name" value="TAS2R"/>
</dbReference>
<keyword evidence="5 12" id="KW-0812">Transmembrane</keyword>
<keyword evidence="10 12" id="KW-0807">Transducer</keyword>
<evidence type="ECO:0000256" key="6">
    <source>
        <dbReference type="ARBA" id="ARBA00022989"/>
    </source>
</evidence>
<keyword evidence="8 12" id="KW-0472">Membrane</keyword>
<evidence type="ECO:0000256" key="3">
    <source>
        <dbReference type="ARBA" id="ARBA00022480"/>
    </source>
</evidence>
<dbReference type="PANTHER" id="PTHR11394:SF47">
    <property type="entry name" value="TASTE RECEPTOR TYPE 2 MEMBER 40"/>
    <property type="match status" value="1"/>
</dbReference>
<dbReference type="SUPFAM" id="SSF81321">
    <property type="entry name" value="Family A G protein-coupled receptor-like"/>
    <property type="match status" value="1"/>
</dbReference>
<evidence type="ECO:0000256" key="11">
    <source>
        <dbReference type="RuleBase" id="RU004423"/>
    </source>
</evidence>
<evidence type="ECO:0000256" key="7">
    <source>
        <dbReference type="ARBA" id="ARBA00023040"/>
    </source>
</evidence>
<protein>
    <recommendedName>
        <fullName evidence="12">Taste receptor type 2</fullName>
    </recommendedName>
</protein>
<evidence type="ECO:0000256" key="13">
    <source>
        <dbReference type="SAM" id="Phobius"/>
    </source>
</evidence>
<evidence type="ECO:0000256" key="9">
    <source>
        <dbReference type="ARBA" id="ARBA00023170"/>
    </source>
</evidence>
<keyword evidence="14" id="KW-1185">Reference proteome</keyword>
<reference evidence="14" key="1">
    <citation type="submission" date="2025-05" db="UniProtKB">
        <authorList>
            <consortium name="RefSeq"/>
        </authorList>
    </citation>
    <scope>NUCLEOTIDE SEQUENCE [LARGE SCALE GENOMIC DNA]</scope>
</reference>
<dbReference type="Gene3D" id="1.20.1070.10">
    <property type="entry name" value="Rhodopsin 7-helix transmembrane proteins"/>
    <property type="match status" value="1"/>
</dbReference>
<keyword evidence="7 12" id="KW-0297">G-protein coupled receptor</keyword>
<name>A0ABM5FHY1_9SAUR</name>
<feature type="transmembrane region" description="Helical" evidence="13">
    <location>
        <begin position="268"/>
        <end position="290"/>
    </location>
</feature>